<sequence>MDKLILTNEKSQINQKCEYGKECTCQVREIEWKRRKAERDYTINFCHKPLTQKGITNQKVTLDKGFVDWLFANISSYINFSLLPNNINICQDCMNKYHNKNKENTDDDCIDLTNGSSPTPPASSILIPTPLIPSVLPVSTSQKRYIMLVCFDKFKQLRKKLDEAIDIPYCLDDLNTFGQIEEEILSRKLPTEWGKIELRFICYQKSTSTKADHYDLKSDGAIAAFRKQIVCGSSVIENDDAKESILKKIWI</sequence>
<dbReference type="EMBL" id="QKYT01001174">
    <property type="protein sequence ID" value="RIA79720.1"/>
    <property type="molecule type" value="Genomic_DNA"/>
</dbReference>
<dbReference type="AlphaFoldDB" id="A0A397RZR1"/>
<name>A0A397RZR1_9GLOM</name>
<comment type="caution">
    <text evidence="1">The sequence shown here is derived from an EMBL/GenBank/DDBJ whole genome shotgun (WGS) entry which is preliminary data.</text>
</comment>
<reference evidence="1 2" key="1">
    <citation type="submission" date="2018-06" db="EMBL/GenBank/DDBJ databases">
        <title>Comparative genomics reveals the genomic features of Rhizophagus irregularis, R. cerebriforme, R. diaphanum and Gigaspora rosea, and their symbiotic lifestyle signature.</title>
        <authorList>
            <person name="Morin E."/>
            <person name="San Clemente H."/>
            <person name="Chen E.C.H."/>
            <person name="De La Providencia I."/>
            <person name="Hainaut M."/>
            <person name="Kuo A."/>
            <person name="Kohler A."/>
            <person name="Murat C."/>
            <person name="Tang N."/>
            <person name="Roy S."/>
            <person name="Loubradou J."/>
            <person name="Henrissat B."/>
            <person name="Grigoriev I.V."/>
            <person name="Corradi N."/>
            <person name="Roux C."/>
            <person name="Martin F.M."/>
        </authorList>
    </citation>
    <scope>NUCLEOTIDE SEQUENCE [LARGE SCALE GENOMIC DNA]</scope>
    <source>
        <strain evidence="1 2">DAOM 227022</strain>
    </source>
</reference>
<evidence type="ECO:0000313" key="1">
    <source>
        <dbReference type="EMBL" id="RIA79720.1"/>
    </source>
</evidence>
<keyword evidence="2" id="KW-1185">Reference proteome</keyword>
<protein>
    <submittedName>
        <fullName evidence="1">Uncharacterized protein</fullName>
    </submittedName>
</protein>
<dbReference type="Proteomes" id="UP000265703">
    <property type="component" value="Unassembled WGS sequence"/>
</dbReference>
<dbReference type="OrthoDB" id="2425056at2759"/>
<accession>A0A397RZR1</accession>
<organism evidence="1 2">
    <name type="scientific">Glomus cerebriforme</name>
    <dbReference type="NCBI Taxonomy" id="658196"/>
    <lineage>
        <taxon>Eukaryota</taxon>
        <taxon>Fungi</taxon>
        <taxon>Fungi incertae sedis</taxon>
        <taxon>Mucoromycota</taxon>
        <taxon>Glomeromycotina</taxon>
        <taxon>Glomeromycetes</taxon>
        <taxon>Glomerales</taxon>
        <taxon>Glomeraceae</taxon>
        <taxon>Glomus</taxon>
    </lineage>
</organism>
<proteinExistence type="predicted"/>
<gene>
    <name evidence="1" type="ORF">C1645_840071</name>
</gene>
<evidence type="ECO:0000313" key="2">
    <source>
        <dbReference type="Proteomes" id="UP000265703"/>
    </source>
</evidence>